<gene>
    <name evidence="7" type="ORF">CKO31_18255</name>
</gene>
<keyword evidence="3" id="KW-0378">Hydrolase</keyword>
<dbReference type="SMART" id="SM00318">
    <property type="entry name" value="SNc"/>
    <property type="match status" value="1"/>
</dbReference>
<evidence type="ECO:0000256" key="1">
    <source>
        <dbReference type="ARBA" id="ARBA00022722"/>
    </source>
</evidence>
<dbReference type="Proteomes" id="UP000748752">
    <property type="component" value="Unassembled WGS sequence"/>
</dbReference>
<protein>
    <recommendedName>
        <fullName evidence="6">TNase-like domain-containing protein</fullName>
    </recommendedName>
</protein>
<feature type="region of interest" description="Disordered" evidence="4">
    <location>
        <begin position="165"/>
        <end position="186"/>
    </location>
</feature>
<keyword evidence="8" id="KW-1185">Reference proteome</keyword>
<evidence type="ECO:0000256" key="5">
    <source>
        <dbReference type="SAM" id="Phobius"/>
    </source>
</evidence>
<dbReference type="InterPro" id="IPR016071">
    <property type="entry name" value="Staphylococal_nuclease_OB-fold"/>
</dbReference>
<name>A0ABS1CMD5_9GAMM</name>
<keyword evidence="2" id="KW-0255">Endonuclease</keyword>
<proteinExistence type="predicted"/>
<dbReference type="RefSeq" id="WP_200240389.1">
    <property type="nucleotide sequence ID" value="NZ_NRRV01000053.1"/>
</dbReference>
<keyword evidence="5" id="KW-0472">Membrane</keyword>
<evidence type="ECO:0000259" key="6">
    <source>
        <dbReference type="PROSITE" id="PS50830"/>
    </source>
</evidence>
<dbReference type="EMBL" id="NRRV01000053">
    <property type="protein sequence ID" value="MBK1632649.1"/>
    <property type="molecule type" value="Genomic_DNA"/>
</dbReference>
<comment type="caution">
    <text evidence="7">The sequence shown here is derived from an EMBL/GenBank/DDBJ whole genome shotgun (WGS) entry which is preliminary data.</text>
</comment>
<keyword evidence="5" id="KW-1133">Transmembrane helix</keyword>
<dbReference type="InterPro" id="IPR035437">
    <property type="entry name" value="SNase_OB-fold_sf"/>
</dbReference>
<sequence length="186" mass="21148">MRAFWSRLLPRRQRIIPFWIIAGVAIAGPWVIAEDGRLGAWWRDLTSGPPQSCTVSSVTDGDTIRAKCAGEGTKIRLHCIDTPEMGQRPWGRESRDALRALLPPRIGLRQVDTDRYGRIVGIVVDPADDTEINLEMVAQGQAAVYPKYCRDQRYYAAQDQAQAAGRGIWSRPGDHQRPWEWRRARR</sequence>
<accession>A0ABS1CMD5</accession>
<evidence type="ECO:0000256" key="3">
    <source>
        <dbReference type="ARBA" id="ARBA00022801"/>
    </source>
</evidence>
<reference evidence="7 8" key="1">
    <citation type="journal article" date="2020" name="Microorganisms">
        <title>Osmotic Adaptation and Compatible Solute Biosynthesis of Phototrophic Bacteria as Revealed from Genome Analyses.</title>
        <authorList>
            <person name="Imhoff J.F."/>
            <person name="Rahn T."/>
            <person name="Kunzel S."/>
            <person name="Keller A."/>
            <person name="Neulinger S.C."/>
        </authorList>
    </citation>
    <scope>NUCLEOTIDE SEQUENCE [LARGE SCALE GENOMIC DNA]</scope>
    <source>
        <strain evidence="7 8">DSM 6210</strain>
    </source>
</reference>
<dbReference type="PANTHER" id="PTHR12302:SF3">
    <property type="entry name" value="SERINE_THREONINE-PROTEIN KINASE 31"/>
    <property type="match status" value="1"/>
</dbReference>
<evidence type="ECO:0000313" key="8">
    <source>
        <dbReference type="Proteomes" id="UP000748752"/>
    </source>
</evidence>
<dbReference type="SUPFAM" id="SSF50199">
    <property type="entry name" value="Staphylococcal nuclease"/>
    <property type="match status" value="1"/>
</dbReference>
<keyword evidence="5" id="KW-0812">Transmembrane</keyword>
<evidence type="ECO:0000256" key="2">
    <source>
        <dbReference type="ARBA" id="ARBA00022759"/>
    </source>
</evidence>
<feature type="transmembrane region" description="Helical" evidence="5">
    <location>
        <begin position="15"/>
        <end position="33"/>
    </location>
</feature>
<evidence type="ECO:0000256" key="4">
    <source>
        <dbReference type="SAM" id="MobiDB-lite"/>
    </source>
</evidence>
<feature type="domain" description="TNase-like" evidence="6">
    <location>
        <begin position="49"/>
        <end position="171"/>
    </location>
</feature>
<keyword evidence="1" id="KW-0540">Nuclease</keyword>
<dbReference type="Gene3D" id="2.40.50.90">
    <property type="match status" value="1"/>
</dbReference>
<organism evidence="7 8">
    <name type="scientific">Thiohalocapsa halophila</name>
    <dbReference type="NCBI Taxonomy" id="69359"/>
    <lineage>
        <taxon>Bacteria</taxon>
        <taxon>Pseudomonadati</taxon>
        <taxon>Pseudomonadota</taxon>
        <taxon>Gammaproteobacteria</taxon>
        <taxon>Chromatiales</taxon>
        <taxon>Chromatiaceae</taxon>
        <taxon>Thiohalocapsa</taxon>
    </lineage>
</organism>
<dbReference type="Pfam" id="PF00565">
    <property type="entry name" value="SNase"/>
    <property type="match status" value="1"/>
</dbReference>
<evidence type="ECO:0000313" key="7">
    <source>
        <dbReference type="EMBL" id="MBK1632649.1"/>
    </source>
</evidence>
<dbReference type="PROSITE" id="PS50830">
    <property type="entry name" value="TNASE_3"/>
    <property type="match status" value="1"/>
</dbReference>
<dbReference type="PANTHER" id="PTHR12302">
    <property type="entry name" value="EBNA2 BINDING PROTEIN P100"/>
    <property type="match status" value="1"/>
</dbReference>
<feature type="compositionally biased region" description="Basic and acidic residues" evidence="4">
    <location>
        <begin position="172"/>
        <end position="186"/>
    </location>
</feature>